<dbReference type="Pfam" id="PF13354">
    <property type="entry name" value="Beta-lactamase2"/>
    <property type="match status" value="1"/>
</dbReference>
<dbReference type="PANTHER" id="PTHR35333">
    <property type="entry name" value="BETA-LACTAMASE"/>
    <property type="match status" value="1"/>
</dbReference>
<dbReference type="PANTHER" id="PTHR35333:SF4">
    <property type="entry name" value="SLR0121 PROTEIN"/>
    <property type="match status" value="1"/>
</dbReference>
<evidence type="ECO:0000256" key="1">
    <source>
        <dbReference type="SAM" id="MobiDB-lite"/>
    </source>
</evidence>
<dbReference type="EMBL" id="CP104213">
    <property type="protein sequence ID" value="UWX64586.1"/>
    <property type="molecule type" value="Genomic_DNA"/>
</dbReference>
<proteinExistence type="predicted"/>
<keyword evidence="3" id="KW-0378">Hydrolase</keyword>
<dbReference type="SUPFAM" id="SSF56601">
    <property type="entry name" value="beta-lactamase/transpeptidase-like"/>
    <property type="match status" value="1"/>
</dbReference>
<dbReference type="InterPro" id="IPR045155">
    <property type="entry name" value="Beta-lactam_cat"/>
</dbReference>
<dbReference type="Proteomes" id="UP001060261">
    <property type="component" value="Chromosome"/>
</dbReference>
<evidence type="ECO:0000313" key="3">
    <source>
        <dbReference type="EMBL" id="UWX64586.1"/>
    </source>
</evidence>
<dbReference type="Gene3D" id="3.40.710.10">
    <property type="entry name" value="DD-peptidase/beta-lactamase superfamily"/>
    <property type="match status" value="1"/>
</dbReference>
<evidence type="ECO:0000259" key="2">
    <source>
        <dbReference type="Pfam" id="PF13354"/>
    </source>
</evidence>
<dbReference type="InterPro" id="IPR000871">
    <property type="entry name" value="Beta-lactam_class-A"/>
</dbReference>
<feature type="region of interest" description="Disordered" evidence="1">
    <location>
        <begin position="142"/>
        <end position="163"/>
    </location>
</feature>
<dbReference type="InterPro" id="IPR012338">
    <property type="entry name" value="Beta-lactam/transpept-like"/>
</dbReference>
<sequence>MTPKERGQVFLEQLRAQGYPGEVGLHVSTLDGQLLATLNADTVFPAASTIKVPLLLLALERIQSGELNLKERFELHAEDQVNGAGVLHELGAGLRPSLQDLLTLMIIVSDNTATNLVIGRLGVEAVNAWLDEQGCPHTRLIGKLQLPPGQHNPAQRRGERNRTTASEQARLLLGLWNGKRLDSVHRELALSILGRQQYRDILARPMPKDAQGEPLYPTYTKSGELSGVHHDVGLLLLPSGLCVALLSRGGSDLTGHPDNRDAIALSDTLYPLLAALGGVYEWVGGDI</sequence>
<name>A0ABY5YI30_9DEIO</name>
<gene>
    <name evidence="3" type="ORF">N0D28_02675</name>
</gene>
<dbReference type="RefSeq" id="WP_260560856.1">
    <property type="nucleotide sequence ID" value="NZ_BAABEC010000072.1"/>
</dbReference>
<protein>
    <submittedName>
        <fullName evidence="3">Class A beta-lactamase-related serine hydrolase</fullName>
    </submittedName>
</protein>
<organism evidence="3 4">
    <name type="scientific">Deinococcus rubellus</name>
    <dbReference type="NCBI Taxonomy" id="1889240"/>
    <lineage>
        <taxon>Bacteria</taxon>
        <taxon>Thermotogati</taxon>
        <taxon>Deinococcota</taxon>
        <taxon>Deinococci</taxon>
        <taxon>Deinococcales</taxon>
        <taxon>Deinococcaceae</taxon>
        <taxon>Deinococcus</taxon>
    </lineage>
</organism>
<reference evidence="3" key="1">
    <citation type="submission" date="2022-09" db="EMBL/GenBank/DDBJ databases">
        <title>genome sequence of Deinococcus rubellus.</title>
        <authorList>
            <person name="Srinivasan S."/>
        </authorList>
    </citation>
    <scope>NUCLEOTIDE SEQUENCE</scope>
    <source>
        <strain evidence="3">Ant6</strain>
    </source>
</reference>
<dbReference type="GO" id="GO:0016787">
    <property type="term" value="F:hydrolase activity"/>
    <property type="evidence" value="ECO:0007669"/>
    <property type="project" value="UniProtKB-KW"/>
</dbReference>
<evidence type="ECO:0000313" key="4">
    <source>
        <dbReference type="Proteomes" id="UP001060261"/>
    </source>
</evidence>
<feature type="domain" description="Beta-lactamase class A catalytic" evidence="2">
    <location>
        <begin position="25"/>
        <end position="243"/>
    </location>
</feature>
<accession>A0ABY5YI30</accession>
<keyword evidence="4" id="KW-1185">Reference proteome</keyword>